<keyword evidence="1" id="KW-1188">Viral release from host cell</keyword>
<dbReference type="InterPro" id="IPR005335">
    <property type="entry name" value="Terminase_ssu"/>
</dbReference>
<evidence type="ECO:0000313" key="3">
    <source>
        <dbReference type="EMBL" id="GEB03927.1"/>
    </source>
</evidence>
<dbReference type="EMBL" id="BJLY01000002">
    <property type="protein sequence ID" value="GEB03927.1"/>
    <property type="molecule type" value="Genomic_DNA"/>
</dbReference>
<evidence type="ECO:0000256" key="2">
    <source>
        <dbReference type="ARBA" id="ARBA00023219"/>
    </source>
</evidence>
<dbReference type="RefSeq" id="WP_062509921.1">
    <property type="nucleotide sequence ID" value="NZ_BAQZ01000003.1"/>
</dbReference>
<evidence type="ECO:0000256" key="1">
    <source>
        <dbReference type="ARBA" id="ARBA00022612"/>
    </source>
</evidence>
<accession>A0A4Y3M6A8</accession>
<reference evidence="3 4" key="1">
    <citation type="submission" date="2019-06" db="EMBL/GenBank/DDBJ databases">
        <title>Whole genome shotgun sequence of Gluconobacter roseus NBRC 3990.</title>
        <authorList>
            <person name="Hosoyama A."/>
            <person name="Uohara A."/>
            <person name="Ohji S."/>
            <person name="Ichikawa N."/>
        </authorList>
    </citation>
    <scope>NUCLEOTIDE SEQUENCE [LARGE SCALE GENOMIC DNA]</scope>
    <source>
        <strain evidence="3 4">NBRC 3990</strain>
    </source>
</reference>
<gene>
    <name evidence="3" type="ORF">GRO01_15030</name>
</gene>
<proteinExistence type="predicted"/>
<dbReference type="GO" id="GO:0051276">
    <property type="term" value="P:chromosome organization"/>
    <property type="evidence" value="ECO:0007669"/>
    <property type="project" value="InterPro"/>
</dbReference>
<evidence type="ECO:0000313" key="4">
    <source>
        <dbReference type="Proteomes" id="UP000320772"/>
    </source>
</evidence>
<dbReference type="AlphaFoldDB" id="A0A4Y3M6A8"/>
<dbReference type="STRING" id="586239.AD943_08770"/>
<dbReference type="Proteomes" id="UP000320772">
    <property type="component" value="Unassembled WGS sequence"/>
</dbReference>
<dbReference type="InterPro" id="IPR038713">
    <property type="entry name" value="Terminase_Gp1_N_sf"/>
</dbReference>
<keyword evidence="4" id="KW-1185">Reference proteome</keyword>
<name>A0A4Y3M6A8_9PROT</name>
<dbReference type="InterPro" id="IPR052404">
    <property type="entry name" value="SPP1-like_terminase"/>
</dbReference>
<dbReference type="PANTHER" id="PTHR41328">
    <property type="entry name" value="TERMINASE SMALL SUBUNIT-RELATED"/>
    <property type="match status" value="1"/>
</dbReference>
<dbReference type="PANTHER" id="PTHR41328:SF2">
    <property type="entry name" value="TERMINASE SMALL SUBUNIT"/>
    <property type="match status" value="1"/>
</dbReference>
<dbReference type="Gene3D" id="1.10.10.1400">
    <property type="entry name" value="Terminase, small subunit, N-terminal DNA-binding domain, HTH motif"/>
    <property type="match status" value="1"/>
</dbReference>
<comment type="caution">
    <text evidence="3">The sequence shown here is derived from an EMBL/GenBank/DDBJ whole genome shotgun (WGS) entry which is preliminary data.</text>
</comment>
<organism evidence="3 4">
    <name type="scientific">Gluconobacter roseus NBRC 3990</name>
    <dbReference type="NCBI Taxonomy" id="1307950"/>
    <lineage>
        <taxon>Bacteria</taxon>
        <taxon>Pseudomonadati</taxon>
        <taxon>Pseudomonadota</taxon>
        <taxon>Alphaproteobacteria</taxon>
        <taxon>Acetobacterales</taxon>
        <taxon>Acetobacteraceae</taxon>
        <taxon>Gluconobacter</taxon>
    </lineage>
</organism>
<dbReference type="Pfam" id="PF03592">
    <property type="entry name" value="Terminase_2"/>
    <property type="match status" value="1"/>
</dbReference>
<sequence>MGKLNAKQARFVEEYLVDLNATQAAIRAGYSEKTARQQASEQLSKPDIQQALSEAQQARSARTQITQDRVIQEIARLGLSDIRGAFSLGGSLLPPSEWSDDLTAAVASIEVDQRKEPGEDGERYTVTKLKLWDKNAALEKLCKHLGLYERDNEQKQIVVNIRDDLDD</sequence>
<protein>
    <submittedName>
        <fullName evidence="3">Phage terminase small subunit</fullName>
    </submittedName>
</protein>
<keyword evidence="2" id="KW-0231">Viral genome packaging</keyword>